<dbReference type="AlphaFoldDB" id="A0AAD7GE43"/>
<gene>
    <name evidence="1" type="ORF">B0H17DRAFT_1134471</name>
</gene>
<name>A0AAD7GE43_MYCRO</name>
<protein>
    <submittedName>
        <fullName evidence="1">Uncharacterized protein</fullName>
    </submittedName>
</protein>
<proteinExistence type="predicted"/>
<keyword evidence="2" id="KW-1185">Reference proteome</keyword>
<sequence length="106" mass="11628">MVWEHPTSNSGRVTWGPVIQAQRSDGKHAIFILQDLTPAELKSLVHRAFPSVQDAARAGQQAYIGSTADELSNAIMMLRMGTDRLEEIFGSARILIAHAAEAEKKD</sequence>
<organism evidence="1 2">
    <name type="scientific">Mycena rosella</name>
    <name type="common">Pink bonnet</name>
    <name type="synonym">Agaricus rosellus</name>
    <dbReference type="NCBI Taxonomy" id="1033263"/>
    <lineage>
        <taxon>Eukaryota</taxon>
        <taxon>Fungi</taxon>
        <taxon>Dikarya</taxon>
        <taxon>Basidiomycota</taxon>
        <taxon>Agaricomycotina</taxon>
        <taxon>Agaricomycetes</taxon>
        <taxon>Agaricomycetidae</taxon>
        <taxon>Agaricales</taxon>
        <taxon>Marasmiineae</taxon>
        <taxon>Mycenaceae</taxon>
        <taxon>Mycena</taxon>
    </lineage>
</organism>
<accession>A0AAD7GE43</accession>
<comment type="caution">
    <text evidence="1">The sequence shown here is derived from an EMBL/GenBank/DDBJ whole genome shotgun (WGS) entry which is preliminary data.</text>
</comment>
<reference evidence="1" key="1">
    <citation type="submission" date="2023-03" db="EMBL/GenBank/DDBJ databases">
        <title>Massive genome expansion in bonnet fungi (Mycena s.s.) driven by repeated elements and novel gene families across ecological guilds.</title>
        <authorList>
            <consortium name="Lawrence Berkeley National Laboratory"/>
            <person name="Harder C.B."/>
            <person name="Miyauchi S."/>
            <person name="Viragh M."/>
            <person name="Kuo A."/>
            <person name="Thoen E."/>
            <person name="Andreopoulos B."/>
            <person name="Lu D."/>
            <person name="Skrede I."/>
            <person name="Drula E."/>
            <person name="Henrissat B."/>
            <person name="Morin E."/>
            <person name="Kohler A."/>
            <person name="Barry K."/>
            <person name="LaButti K."/>
            <person name="Morin E."/>
            <person name="Salamov A."/>
            <person name="Lipzen A."/>
            <person name="Mereny Z."/>
            <person name="Hegedus B."/>
            <person name="Baldrian P."/>
            <person name="Stursova M."/>
            <person name="Weitz H."/>
            <person name="Taylor A."/>
            <person name="Grigoriev I.V."/>
            <person name="Nagy L.G."/>
            <person name="Martin F."/>
            <person name="Kauserud H."/>
        </authorList>
    </citation>
    <scope>NUCLEOTIDE SEQUENCE</scope>
    <source>
        <strain evidence="1">CBHHK067</strain>
    </source>
</reference>
<evidence type="ECO:0000313" key="1">
    <source>
        <dbReference type="EMBL" id="KAJ7690207.1"/>
    </source>
</evidence>
<dbReference type="EMBL" id="JARKIE010000066">
    <property type="protein sequence ID" value="KAJ7690207.1"/>
    <property type="molecule type" value="Genomic_DNA"/>
</dbReference>
<evidence type="ECO:0000313" key="2">
    <source>
        <dbReference type="Proteomes" id="UP001221757"/>
    </source>
</evidence>
<dbReference type="Proteomes" id="UP001221757">
    <property type="component" value="Unassembled WGS sequence"/>
</dbReference>